<keyword evidence="5" id="KW-0812">Transmembrane</keyword>
<feature type="coiled-coil region" evidence="4">
    <location>
        <begin position="210"/>
        <end position="276"/>
    </location>
</feature>
<comment type="similarity">
    <text evidence="2">Belongs to the methyl-accepting chemotaxis (MCP) protein family.</text>
</comment>
<feature type="transmembrane region" description="Helical" evidence="5">
    <location>
        <begin position="69"/>
        <end position="86"/>
    </location>
</feature>
<dbReference type="InterPro" id="IPR051310">
    <property type="entry name" value="MCP_chemotaxis"/>
</dbReference>
<dbReference type="EMBL" id="JABFHI010000002">
    <property type="protein sequence ID" value="NOG31210.1"/>
    <property type="molecule type" value="Genomic_DNA"/>
</dbReference>
<evidence type="ECO:0000313" key="7">
    <source>
        <dbReference type="EMBL" id="NOG31210.1"/>
    </source>
</evidence>
<keyword evidence="1" id="KW-0145">Chemotaxis</keyword>
<feature type="transmembrane region" description="Helical" evidence="5">
    <location>
        <begin position="114"/>
        <end position="133"/>
    </location>
</feature>
<keyword evidence="5" id="KW-1133">Transmembrane helix</keyword>
<dbReference type="SMART" id="SM00283">
    <property type="entry name" value="MA"/>
    <property type="match status" value="1"/>
</dbReference>
<evidence type="ECO:0000259" key="6">
    <source>
        <dbReference type="PROSITE" id="PS50111"/>
    </source>
</evidence>
<feature type="transmembrane region" description="Helical" evidence="5">
    <location>
        <begin position="92"/>
        <end position="109"/>
    </location>
</feature>
<evidence type="ECO:0000256" key="5">
    <source>
        <dbReference type="SAM" id="Phobius"/>
    </source>
</evidence>
<protein>
    <submittedName>
        <fullName evidence="7">Methyl-accepting chemotaxis protein</fullName>
    </submittedName>
</protein>
<evidence type="ECO:0000256" key="4">
    <source>
        <dbReference type="SAM" id="Coils"/>
    </source>
</evidence>
<keyword evidence="8" id="KW-1185">Reference proteome</keyword>
<evidence type="ECO:0000313" key="8">
    <source>
        <dbReference type="Proteomes" id="UP000588806"/>
    </source>
</evidence>
<dbReference type="GO" id="GO:0007165">
    <property type="term" value="P:signal transduction"/>
    <property type="evidence" value="ECO:0007669"/>
    <property type="project" value="UniProtKB-KW"/>
</dbReference>
<keyword evidence="3" id="KW-0807">Transducer</keyword>
<gene>
    <name evidence="7" type="ORF">HLB35_04500</name>
</gene>
<dbReference type="SUPFAM" id="SSF58104">
    <property type="entry name" value="Methyl-accepting chemotaxis protein (MCP) signaling domain"/>
    <property type="match status" value="1"/>
</dbReference>
<comment type="caution">
    <text evidence="7">The sequence shown here is derived from an EMBL/GenBank/DDBJ whole genome shotgun (WGS) entry which is preliminary data.</text>
</comment>
<dbReference type="PANTHER" id="PTHR43531">
    <property type="entry name" value="PROTEIN ICFG"/>
    <property type="match status" value="1"/>
</dbReference>
<evidence type="ECO:0000256" key="2">
    <source>
        <dbReference type="ARBA" id="ARBA00029447"/>
    </source>
</evidence>
<dbReference type="InterPro" id="IPR004089">
    <property type="entry name" value="MCPsignal_dom"/>
</dbReference>
<reference evidence="7 8" key="2">
    <citation type="submission" date="2020-06" db="EMBL/GenBank/DDBJ databases">
        <title>Halomonas songnenensis sp. nov., a moderately halophilic bacterium isolated from saline and alkaline soils.</title>
        <authorList>
            <person name="Jiang J."/>
            <person name="Pan Y."/>
        </authorList>
    </citation>
    <scope>NUCLEOTIDE SEQUENCE [LARGE SCALE GENOMIC DNA]</scope>
    <source>
        <strain evidence="7 8">TBZ9</strain>
    </source>
</reference>
<dbReference type="GO" id="GO:0005886">
    <property type="term" value="C:plasma membrane"/>
    <property type="evidence" value="ECO:0007669"/>
    <property type="project" value="TreeGrafter"/>
</dbReference>
<keyword evidence="4" id="KW-0175">Coiled coil</keyword>
<dbReference type="CDD" id="cd11386">
    <property type="entry name" value="MCP_signal"/>
    <property type="match status" value="1"/>
</dbReference>
<name>A0A7Y3TWU4_9GAMM</name>
<reference evidence="7 8" key="1">
    <citation type="submission" date="2020-05" db="EMBL/GenBank/DDBJ databases">
        <authorList>
            <person name="Ruan W."/>
            <person name="Jeon C.O."/>
            <person name="Chun B.H."/>
        </authorList>
    </citation>
    <scope>NUCLEOTIDE SEQUENCE [LARGE SCALE GENOMIC DNA]</scope>
    <source>
        <strain evidence="7 8">TBZ9</strain>
    </source>
</reference>
<dbReference type="PROSITE" id="PS50111">
    <property type="entry name" value="CHEMOTAXIS_TRANSDUC_2"/>
    <property type="match status" value="1"/>
</dbReference>
<keyword evidence="5" id="KW-0472">Membrane</keyword>
<accession>A0A7Y3TWU4</accession>
<dbReference type="PANTHER" id="PTHR43531:SF11">
    <property type="entry name" value="METHYL-ACCEPTING CHEMOTAXIS PROTEIN 3"/>
    <property type="match status" value="1"/>
</dbReference>
<sequence length="433" mass="47153">MQWYQLTPSLFADYWRGANRFMLIVLIAQGIMGLALSIWYSTWLVALLVVVPTVALGAFLALTQGEQLLTRLFMGAAFMVMAGLHIHQGHGLIEMHFGIFVFLAILLYYRDWRVIVLAATVILVHHLAFNILQAQGYGVWLFPEASFSMVVVHGAYVVFETLVLVILANFMAGEFIRSNDALRTSEELGEELTHQRSALLGEVEGAVNDIVDLNGKIADVSERLTSATNQQAANIEETTASLNQISASVAQSADNARETEKIAEQAAQEAQTSEATVNKTLEAMRAIADKVKIIDDIAFQTNLLALNASVEAARAGEQGRGFAVVASEVRKLAESSQKAAHEIGEMSTSSVSTAEQAGELLKRLSPSIGRTATLVKDIATASHEQSQGVDQINDATHEMNQSAHNNARLSEELKTAATEMQKVADMLHRQMDA</sequence>
<organism evidence="7 8">
    <name type="scientific">Vreelandella azerica</name>
    <dbReference type="NCBI Taxonomy" id="2732867"/>
    <lineage>
        <taxon>Bacteria</taxon>
        <taxon>Pseudomonadati</taxon>
        <taxon>Pseudomonadota</taxon>
        <taxon>Gammaproteobacteria</taxon>
        <taxon>Oceanospirillales</taxon>
        <taxon>Halomonadaceae</taxon>
        <taxon>Vreelandella</taxon>
    </lineage>
</organism>
<proteinExistence type="inferred from homology"/>
<dbReference type="RefSeq" id="WP_171701686.1">
    <property type="nucleotide sequence ID" value="NZ_JABFHI010000002.1"/>
</dbReference>
<dbReference type="Pfam" id="PF00015">
    <property type="entry name" value="MCPsignal"/>
    <property type="match status" value="1"/>
</dbReference>
<feature type="domain" description="Methyl-accepting transducer" evidence="6">
    <location>
        <begin position="206"/>
        <end position="421"/>
    </location>
</feature>
<evidence type="ECO:0000256" key="3">
    <source>
        <dbReference type="PROSITE-ProRule" id="PRU00284"/>
    </source>
</evidence>
<feature type="transmembrane region" description="Helical" evidence="5">
    <location>
        <begin position="145"/>
        <end position="168"/>
    </location>
</feature>
<dbReference type="GO" id="GO:0006935">
    <property type="term" value="P:chemotaxis"/>
    <property type="evidence" value="ECO:0007669"/>
    <property type="project" value="UniProtKB-KW"/>
</dbReference>
<feature type="transmembrane region" description="Helical" evidence="5">
    <location>
        <begin position="45"/>
        <end position="62"/>
    </location>
</feature>
<dbReference type="AlphaFoldDB" id="A0A7Y3TWU4"/>
<feature type="coiled-coil region" evidence="4">
    <location>
        <begin position="392"/>
        <end position="426"/>
    </location>
</feature>
<dbReference type="Gene3D" id="1.10.287.950">
    <property type="entry name" value="Methyl-accepting chemotaxis protein"/>
    <property type="match status" value="1"/>
</dbReference>
<dbReference type="GO" id="GO:0004888">
    <property type="term" value="F:transmembrane signaling receptor activity"/>
    <property type="evidence" value="ECO:0007669"/>
    <property type="project" value="TreeGrafter"/>
</dbReference>
<dbReference type="Proteomes" id="UP000588806">
    <property type="component" value="Unassembled WGS sequence"/>
</dbReference>
<evidence type="ECO:0000256" key="1">
    <source>
        <dbReference type="ARBA" id="ARBA00022500"/>
    </source>
</evidence>
<feature type="transmembrane region" description="Helical" evidence="5">
    <location>
        <begin position="21"/>
        <end position="39"/>
    </location>
</feature>